<proteinExistence type="predicted"/>
<keyword evidence="3" id="KW-1185">Reference proteome</keyword>
<evidence type="ECO:0000256" key="1">
    <source>
        <dbReference type="SAM" id="MobiDB-lite"/>
    </source>
</evidence>
<dbReference type="Proteomes" id="UP001455709">
    <property type="component" value="Unassembled WGS sequence"/>
</dbReference>
<feature type="non-terminal residue" evidence="2">
    <location>
        <position position="1"/>
    </location>
</feature>
<feature type="non-terminal residue" evidence="2">
    <location>
        <position position="141"/>
    </location>
</feature>
<gene>
    <name evidence="2" type="ORF">ABGV49_22940</name>
</gene>
<reference evidence="2 3" key="1">
    <citation type="submission" date="2024-05" db="EMBL/GenBank/DDBJ databases">
        <authorList>
            <person name="De Oliveira J.P."/>
            <person name="Noriler S.A."/>
            <person name="De Oliveira A.G."/>
            <person name="Sipoli D.S."/>
        </authorList>
    </citation>
    <scope>NUCLEOTIDE SEQUENCE [LARGE SCALE GENOMIC DNA]</scope>
    <source>
        <strain evidence="2 3">LABIM189</strain>
    </source>
</reference>
<accession>A0ABV0FIL5</accession>
<evidence type="ECO:0000313" key="2">
    <source>
        <dbReference type="EMBL" id="MEO2219923.1"/>
    </source>
</evidence>
<organism evidence="2 3">
    <name type="scientific">Chromobacterium vaccinii</name>
    <dbReference type="NCBI Taxonomy" id="1108595"/>
    <lineage>
        <taxon>Bacteria</taxon>
        <taxon>Pseudomonadati</taxon>
        <taxon>Pseudomonadota</taxon>
        <taxon>Betaproteobacteria</taxon>
        <taxon>Neisseriales</taxon>
        <taxon>Chromobacteriaceae</taxon>
        <taxon>Chromobacterium</taxon>
    </lineage>
</organism>
<dbReference type="RefSeq" id="WP_347372355.1">
    <property type="nucleotide sequence ID" value="NZ_JBDOJC010000008.1"/>
</dbReference>
<dbReference type="EMBL" id="JBDOJC010000008">
    <property type="protein sequence ID" value="MEO2219923.1"/>
    <property type="molecule type" value="Genomic_DNA"/>
</dbReference>
<feature type="region of interest" description="Disordered" evidence="1">
    <location>
        <begin position="119"/>
        <end position="141"/>
    </location>
</feature>
<protein>
    <submittedName>
        <fullName evidence="2">Uncharacterized protein</fullName>
    </submittedName>
</protein>
<evidence type="ECO:0000313" key="3">
    <source>
        <dbReference type="Proteomes" id="UP001455709"/>
    </source>
</evidence>
<name>A0ABV0FIL5_9NEIS</name>
<feature type="region of interest" description="Disordered" evidence="1">
    <location>
        <begin position="1"/>
        <end position="27"/>
    </location>
</feature>
<dbReference type="Gene3D" id="2.60.40.2700">
    <property type="match status" value="1"/>
</dbReference>
<sequence>ATDGSAAEGNESEGGDSGKPLDPQAKPIVKSLKLQGKLEVGQDLTASYAFDANGGMGGDASTYAWGEKGKADPAKGETVAQSGAVPAHTIAQADVGKVLEVGVQAQNNAKVVGNTAKVATDGSAAEGNESEGGDSGKPLDP</sequence>
<comment type="caution">
    <text evidence="2">The sequence shown here is derived from an EMBL/GenBank/DDBJ whole genome shotgun (WGS) entry which is preliminary data.</text>
</comment>